<feature type="region of interest" description="Disordered" evidence="13">
    <location>
        <begin position="783"/>
        <end position="802"/>
    </location>
</feature>
<dbReference type="Proteomes" id="UP001108240">
    <property type="component" value="Unplaced"/>
</dbReference>
<keyword evidence="3" id="KW-0723">Serine/threonine-protein kinase</keyword>
<dbReference type="SUPFAM" id="SSF56112">
    <property type="entry name" value="Protein kinase-like (PK-like)"/>
    <property type="match status" value="1"/>
</dbReference>
<keyword evidence="5" id="KW-0808">Transferase</keyword>
<evidence type="ECO:0000256" key="10">
    <source>
        <dbReference type="ARBA" id="ARBA00048679"/>
    </source>
</evidence>
<keyword evidence="6 11" id="KW-0547">Nucleotide-binding</keyword>
<keyword evidence="7" id="KW-0418">Kinase</keyword>
<evidence type="ECO:0000313" key="16">
    <source>
        <dbReference type="Ensembl" id="ENSCCRP00000158386.1"/>
    </source>
</evidence>
<dbReference type="PROSITE" id="PS00107">
    <property type="entry name" value="PROTEIN_KINASE_ATP"/>
    <property type="match status" value="1"/>
</dbReference>
<feature type="domain" description="UVR" evidence="15">
    <location>
        <begin position="569"/>
        <end position="604"/>
    </location>
</feature>
<dbReference type="FunFam" id="3.30.200.20:FF:000120">
    <property type="entry name" value="STE20-like serine/threonine-protein kinase"/>
    <property type="match status" value="1"/>
</dbReference>
<dbReference type="InterPro" id="IPR000719">
    <property type="entry name" value="Prot_kinase_dom"/>
</dbReference>
<dbReference type="SMART" id="SM00220">
    <property type="entry name" value="S_TKc"/>
    <property type="match status" value="1"/>
</dbReference>
<feature type="compositionally biased region" description="Basic and acidic residues" evidence="13">
    <location>
        <begin position="329"/>
        <end position="352"/>
    </location>
</feature>
<dbReference type="Pfam" id="PF12474">
    <property type="entry name" value="PKK"/>
    <property type="match status" value="2"/>
</dbReference>
<dbReference type="Ensembl" id="ENSCCRT00000120495.1">
    <property type="protein sequence ID" value="ENSCCRP00000158386.1"/>
    <property type="gene ID" value="ENSCCRG00000010032.2"/>
</dbReference>
<keyword evidence="8 11" id="KW-0067">ATP-binding</keyword>
<feature type="binding site" evidence="11">
    <location>
        <position position="63"/>
    </location>
    <ligand>
        <name>ATP</name>
        <dbReference type="ChEBI" id="CHEBI:30616"/>
    </ligand>
</feature>
<dbReference type="Gene3D" id="1.10.510.10">
    <property type="entry name" value="Transferase(Phosphotransferase) domain 1"/>
    <property type="match status" value="1"/>
</dbReference>
<reference evidence="16" key="1">
    <citation type="submission" date="2025-08" db="UniProtKB">
        <authorList>
            <consortium name="Ensembl"/>
        </authorList>
    </citation>
    <scope>IDENTIFICATION</scope>
</reference>
<evidence type="ECO:0000256" key="13">
    <source>
        <dbReference type="SAM" id="MobiDB-lite"/>
    </source>
</evidence>
<evidence type="ECO:0000256" key="8">
    <source>
        <dbReference type="ARBA" id="ARBA00022840"/>
    </source>
</evidence>
<keyword evidence="4" id="KW-0597">Phosphoprotein</keyword>
<feature type="region of interest" description="Disordered" evidence="13">
    <location>
        <begin position="310"/>
        <end position="383"/>
    </location>
</feature>
<dbReference type="GO" id="GO:0004674">
    <property type="term" value="F:protein serine/threonine kinase activity"/>
    <property type="evidence" value="ECO:0007669"/>
    <property type="project" value="UniProtKB-KW"/>
</dbReference>
<evidence type="ECO:0000256" key="11">
    <source>
        <dbReference type="PROSITE-ProRule" id="PRU10141"/>
    </source>
</evidence>
<dbReference type="InterPro" id="IPR022165">
    <property type="entry name" value="PKK"/>
</dbReference>
<dbReference type="Gene3D" id="3.30.200.20">
    <property type="entry name" value="Phosphorylase Kinase, domain 1"/>
    <property type="match status" value="1"/>
</dbReference>
<reference evidence="16" key="2">
    <citation type="submission" date="2025-09" db="UniProtKB">
        <authorList>
            <consortium name="Ensembl"/>
        </authorList>
    </citation>
    <scope>IDENTIFICATION</scope>
</reference>
<sequence>MSFFNFRKIFKLGTEKKKKQYEHVHRDINPEEVWEIVGELGDGAFGKVYKAQNKQTGILAAAKVIDTKTEEELEDYMVEIEILASCDHQYIVKLLDAFYYESKLWPFCMCMCVSAELERPLTEPQIRVVCKQTLEALTYLHENKTIHRDLKAGNILLTSDGDVKLADFGVSAKNTKTLQRRDSFIGTPYWMAPEVVMCETSKDRPYDYKADIWSLGVTLIELAQIEPPNHEMNPMRVLLKIAKSEPPTLAIPSRWSSEFSDFLRKALDKNVDNRWNALQLLQHPFVSNVMDNKPLRELIAEAKAEVFEEIEEGKEEEEEEEPESQPVIEKTEDKIETEEEINKKELVEDERTVPSPHVPTEELNEEQTEPLPDVSTEEVKEGLPPVAIELPVVVINGVKEDEVSATEEPQEAHEDRPEIQESPTVPESDQNSEVTKPDVEKEKDSDSGSSSAADTNSIDINLSISSFLSKSKEGSVSIQDYRRQKKTLKKTRKFMVDGVEVSVTTSKMVTDNDTKSEELRFLRRQELRELRLLQKEEQRAQQQLSNKLQQQKELLFRRFEQEMAKRQYDQEVENLEKQQKQTIERLEMDHTIRLRDEAKRIKAEQDKELSKFQNMLKNRKKEVTEKERFREQEFLQRQQQELDGALKKIIQQHKLEIATIERDCLNHKQQLMRAREAAMWELEERHLQEKHQLLKQQLKDQYFMQRHQLLKRHDKEMEQMQGYNQRLIEEMKNRQAQERARLPKIQRSEAKTRMAMFKKSLRITGTGTPEQDREKIKQFAAQEDKRQKNERLHQHQKHENQMRDLQLQCDSNIRELQQMQNEKCHLLIEHETQKLKELDEEHSQELKDWREKLRPRKKALEEEFTRKLQEQEVFFKMSGESECLNPTTQSRVSKFYPIPSVHSSGS</sequence>
<evidence type="ECO:0000256" key="6">
    <source>
        <dbReference type="ARBA" id="ARBA00022741"/>
    </source>
</evidence>
<evidence type="ECO:0000256" key="4">
    <source>
        <dbReference type="ARBA" id="ARBA00022553"/>
    </source>
</evidence>
<feature type="compositionally biased region" description="Polar residues" evidence="13">
    <location>
        <begin position="421"/>
        <end position="434"/>
    </location>
</feature>
<dbReference type="Pfam" id="PF00069">
    <property type="entry name" value="Pkinase"/>
    <property type="match status" value="1"/>
</dbReference>
<dbReference type="PANTHER" id="PTHR46538">
    <property type="entry name" value="PROTEIN KINASE DOMAIN-CONTAINING PROTEIN"/>
    <property type="match status" value="1"/>
</dbReference>
<dbReference type="InterPro" id="IPR017441">
    <property type="entry name" value="Protein_kinase_ATP_BS"/>
</dbReference>
<name>A0A9J8BVX9_CYPCA</name>
<evidence type="ECO:0000259" key="15">
    <source>
        <dbReference type="PROSITE" id="PS50151"/>
    </source>
</evidence>
<evidence type="ECO:0000259" key="14">
    <source>
        <dbReference type="PROSITE" id="PS50011"/>
    </source>
</evidence>
<organism evidence="16 17">
    <name type="scientific">Cyprinus carpio carpio</name>
    <dbReference type="NCBI Taxonomy" id="630221"/>
    <lineage>
        <taxon>Eukaryota</taxon>
        <taxon>Metazoa</taxon>
        <taxon>Chordata</taxon>
        <taxon>Craniata</taxon>
        <taxon>Vertebrata</taxon>
        <taxon>Euteleostomi</taxon>
        <taxon>Actinopterygii</taxon>
        <taxon>Neopterygii</taxon>
        <taxon>Teleostei</taxon>
        <taxon>Ostariophysi</taxon>
        <taxon>Cypriniformes</taxon>
        <taxon>Cyprinidae</taxon>
        <taxon>Cyprininae</taxon>
        <taxon>Cyprinus</taxon>
    </lineage>
</organism>
<evidence type="ECO:0000256" key="9">
    <source>
        <dbReference type="ARBA" id="ARBA00047899"/>
    </source>
</evidence>
<dbReference type="FunFam" id="1.10.510.10:FF:000081">
    <property type="entry name" value="STE20-like serine/threonine-protein kinase"/>
    <property type="match status" value="1"/>
</dbReference>
<feature type="region of interest" description="Disordered" evidence="13">
    <location>
        <begin position="399"/>
        <end position="459"/>
    </location>
</feature>
<keyword evidence="12" id="KW-0175">Coiled coil</keyword>
<feature type="domain" description="Protein kinase" evidence="14">
    <location>
        <begin position="34"/>
        <end position="286"/>
    </location>
</feature>
<dbReference type="InterPro" id="IPR011009">
    <property type="entry name" value="Kinase-like_dom_sf"/>
</dbReference>
<accession>A0A9J8BVX9</accession>
<dbReference type="EC" id="2.7.11.1" evidence="2"/>
<dbReference type="GO" id="GO:0005524">
    <property type="term" value="F:ATP binding"/>
    <property type="evidence" value="ECO:0007669"/>
    <property type="project" value="UniProtKB-UniRule"/>
</dbReference>
<comment type="similarity">
    <text evidence="1">Belongs to the protein kinase superfamily. STE Ser/Thr protein kinase family. STE20 subfamily.</text>
</comment>
<evidence type="ECO:0000256" key="12">
    <source>
        <dbReference type="SAM" id="Coils"/>
    </source>
</evidence>
<dbReference type="GeneTree" id="ENSGT00940000156184"/>
<feature type="compositionally biased region" description="Basic and acidic residues" evidence="13">
    <location>
        <begin position="410"/>
        <end position="419"/>
    </location>
</feature>
<evidence type="ECO:0000313" key="17">
    <source>
        <dbReference type="Proteomes" id="UP001108240"/>
    </source>
</evidence>
<feature type="compositionally biased region" description="Basic and acidic residues" evidence="13">
    <location>
        <begin position="435"/>
        <end position="446"/>
    </location>
</feature>
<feature type="compositionally biased region" description="Acidic residues" evidence="13">
    <location>
        <begin position="310"/>
        <end position="323"/>
    </location>
</feature>
<dbReference type="PROSITE" id="PS50011">
    <property type="entry name" value="PROTEIN_KINASE_DOM"/>
    <property type="match status" value="1"/>
</dbReference>
<evidence type="ECO:0000256" key="3">
    <source>
        <dbReference type="ARBA" id="ARBA00022527"/>
    </source>
</evidence>
<dbReference type="InterPro" id="IPR001943">
    <property type="entry name" value="UVR_dom"/>
</dbReference>
<comment type="catalytic activity">
    <reaction evidence="10">
        <text>L-seryl-[protein] + ATP = O-phospho-L-seryl-[protein] + ADP + H(+)</text>
        <dbReference type="Rhea" id="RHEA:17989"/>
        <dbReference type="Rhea" id="RHEA-COMP:9863"/>
        <dbReference type="Rhea" id="RHEA-COMP:11604"/>
        <dbReference type="ChEBI" id="CHEBI:15378"/>
        <dbReference type="ChEBI" id="CHEBI:29999"/>
        <dbReference type="ChEBI" id="CHEBI:30616"/>
        <dbReference type="ChEBI" id="CHEBI:83421"/>
        <dbReference type="ChEBI" id="CHEBI:456216"/>
        <dbReference type="EC" id="2.7.11.1"/>
    </reaction>
</comment>
<evidence type="ECO:0000256" key="7">
    <source>
        <dbReference type="ARBA" id="ARBA00022777"/>
    </source>
</evidence>
<feature type="coiled-coil region" evidence="12">
    <location>
        <begin position="650"/>
        <end position="677"/>
    </location>
</feature>
<evidence type="ECO:0000256" key="5">
    <source>
        <dbReference type="ARBA" id="ARBA00022679"/>
    </source>
</evidence>
<comment type="catalytic activity">
    <reaction evidence="9">
        <text>L-threonyl-[protein] + ATP = O-phospho-L-threonyl-[protein] + ADP + H(+)</text>
        <dbReference type="Rhea" id="RHEA:46608"/>
        <dbReference type="Rhea" id="RHEA-COMP:11060"/>
        <dbReference type="Rhea" id="RHEA-COMP:11605"/>
        <dbReference type="ChEBI" id="CHEBI:15378"/>
        <dbReference type="ChEBI" id="CHEBI:30013"/>
        <dbReference type="ChEBI" id="CHEBI:30616"/>
        <dbReference type="ChEBI" id="CHEBI:61977"/>
        <dbReference type="ChEBI" id="CHEBI:456216"/>
        <dbReference type="EC" id="2.7.11.1"/>
    </reaction>
</comment>
<dbReference type="PROSITE" id="PS50151">
    <property type="entry name" value="UVR"/>
    <property type="match status" value="1"/>
</dbReference>
<dbReference type="PANTHER" id="PTHR46538:SF1">
    <property type="entry name" value="NON-SPECIFIC SERINE_THREONINE PROTEIN KINASE"/>
    <property type="match status" value="1"/>
</dbReference>
<dbReference type="InterPro" id="IPR051585">
    <property type="entry name" value="STE20_Ser/Thr_Kinases"/>
</dbReference>
<evidence type="ECO:0000256" key="2">
    <source>
        <dbReference type="ARBA" id="ARBA00012513"/>
    </source>
</evidence>
<keyword evidence="17" id="KW-1185">Reference proteome</keyword>
<proteinExistence type="inferred from homology"/>
<protein>
    <recommendedName>
        <fullName evidence="2">non-specific serine/threonine protein kinase</fullName>
        <ecNumber evidence="2">2.7.11.1</ecNumber>
    </recommendedName>
</protein>
<feature type="coiled-coil region" evidence="12">
    <location>
        <begin position="523"/>
        <end position="622"/>
    </location>
</feature>
<dbReference type="AlphaFoldDB" id="A0A9J8BVX9"/>
<evidence type="ECO:0000256" key="1">
    <source>
        <dbReference type="ARBA" id="ARBA00008874"/>
    </source>
</evidence>